<feature type="compositionally biased region" description="Polar residues" evidence="1">
    <location>
        <begin position="192"/>
        <end position="201"/>
    </location>
</feature>
<sequence>MRRPLTLRQSLLSAANDNVMLRHLLLTLALCLLSTEAWADDDGTNSQADHPPTTDIDFQFDGVWKPKGAILGGDFVPPPALEAIRLTIQKNRYEVTVQGEEQSDRGVFTLDESVLPKRMTIEGKSGPNKGKTILAIYEMKGVNAMRVCYDLSGQEFPEEFKAPKGSQRYLVGYRRQTTNATDTLGVPAPSQHKPNANSNVE</sequence>
<dbReference type="InterPro" id="IPR017504">
    <property type="entry name" value="CHP03067_Planctomycetes"/>
</dbReference>
<feature type="signal peptide" evidence="2">
    <location>
        <begin position="1"/>
        <end position="39"/>
    </location>
</feature>
<comment type="caution">
    <text evidence="3">The sequence shown here is derived from an EMBL/GenBank/DDBJ whole genome shotgun (WGS) entry which is preliminary data.</text>
</comment>
<keyword evidence="2" id="KW-0732">Signal</keyword>
<keyword evidence="4" id="KW-1185">Reference proteome</keyword>
<proteinExistence type="predicted"/>
<reference evidence="3 4" key="1">
    <citation type="journal article" date="2020" name="Antonie Van Leeuwenhoek">
        <title>Rhodopirellula heiligendammensis sp. nov., Rhodopirellula pilleata sp. nov., and Rhodopirellula solitaria sp. nov. isolated from natural or artificial marine surfaces in Northern Germany and California, USA, and emended description of the genus Rhodopirellula.</title>
        <authorList>
            <person name="Kallscheuer N."/>
            <person name="Wiegand S."/>
            <person name="Jogler M."/>
            <person name="Boedeker C."/>
            <person name="Peeters S.H."/>
            <person name="Rast P."/>
            <person name="Heuer A."/>
            <person name="Jetten M.S.M."/>
            <person name="Rohde M."/>
            <person name="Jogler C."/>
        </authorList>
    </citation>
    <scope>NUCLEOTIDE SEQUENCE [LARGE SCALE GENOMIC DNA]</scope>
    <source>
        <strain evidence="3 4">Poly21</strain>
    </source>
</reference>
<dbReference type="RefSeq" id="WP_302119097.1">
    <property type="nucleotide sequence ID" value="NZ_SJPU01000002.1"/>
</dbReference>
<dbReference type="Proteomes" id="UP000319908">
    <property type="component" value="Unassembled WGS sequence"/>
</dbReference>
<protein>
    <recommendedName>
        <fullName evidence="5">TIGR03067 domain-containing protein</fullName>
    </recommendedName>
</protein>
<name>A0A5C6BXA8_9BACT</name>
<feature type="chain" id="PRO_5022918319" description="TIGR03067 domain-containing protein" evidence="2">
    <location>
        <begin position="40"/>
        <end position="201"/>
    </location>
</feature>
<evidence type="ECO:0008006" key="5">
    <source>
        <dbReference type="Google" id="ProtNLM"/>
    </source>
</evidence>
<evidence type="ECO:0000256" key="2">
    <source>
        <dbReference type="SAM" id="SignalP"/>
    </source>
</evidence>
<dbReference type="NCBIfam" id="TIGR03067">
    <property type="entry name" value="Planc_TIGR03067"/>
    <property type="match status" value="1"/>
</dbReference>
<dbReference type="AlphaFoldDB" id="A0A5C6BXA8"/>
<evidence type="ECO:0000313" key="4">
    <source>
        <dbReference type="Proteomes" id="UP000319908"/>
    </source>
</evidence>
<dbReference type="EMBL" id="SJPU01000002">
    <property type="protein sequence ID" value="TWU16151.1"/>
    <property type="molecule type" value="Genomic_DNA"/>
</dbReference>
<feature type="region of interest" description="Disordered" evidence="1">
    <location>
        <begin position="179"/>
        <end position="201"/>
    </location>
</feature>
<evidence type="ECO:0000313" key="3">
    <source>
        <dbReference type="EMBL" id="TWU16151.1"/>
    </source>
</evidence>
<evidence type="ECO:0000256" key="1">
    <source>
        <dbReference type="SAM" id="MobiDB-lite"/>
    </source>
</evidence>
<organism evidence="3 4">
    <name type="scientific">Allorhodopirellula heiligendammensis</name>
    <dbReference type="NCBI Taxonomy" id="2714739"/>
    <lineage>
        <taxon>Bacteria</taxon>
        <taxon>Pseudomonadati</taxon>
        <taxon>Planctomycetota</taxon>
        <taxon>Planctomycetia</taxon>
        <taxon>Pirellulales</taxon>
        <taxon>Pirellulaceae</taxon>
        <taxon>Allorhodopirellula</taxon>
    </lineage>
</organism>
<accession>A0A5C6BXA8</accession>
<gene>
    <name evidence="3" type="ORF">Poly21_33560</name>
</gene>